<dbReference type="InterPro" id="IPR003959">
    <property type="entry name" value="ATPase_AAA_core"/>
</dbReference>
<dbReference type="GO" id="GO:0016887">
    <property type="term" value="F:ATP hydrolysis activity"/>
    <property type="evidence" value="ECO:0007669"/>
    <property type="project" value="InterPro"/>
</dbReference>
<organism evidence="2 3">
    <name type="scientific">Sulfurisphaera tokodaii</name>
    <dbReference type="NCBI Taxonomy" id="111955"/>
    <lineage>
        <taxon>Archaea</taxon>
        <taxon>Thermoproteota</taxon>
        <taxon>Thermoprotei</taxon>
        <taxon>Sulfolobales</taxon>
        <taxon>Sulfolobaceae</taxon>
        <taxon>Sulfurisphaera</taxon>
    </lineage>
</organism>
<evidence type="ECO:0000313" key="2">
    <source>
        <dbReference type="EMBL" id="HII74621.1"/>
    </source>
</evidence>
<dbReference type="EMBL" id="DUJO01000049">
    <property type="protein sequence ID" value="HII74621.1"/>
    <property type="molecule type" value="Genomic_DNA"/>
</dbReference>
<dbReference type="RefSeq" id="WP_010978090.1">
    <property type="nucleotide sequence ID" value="NZ_BAABQO010000002.1"/>
</dbReference>
<dbReference type="SUPFAM" id="SSF52540">
    <property type="entry name" value="P-loop containing nucleoside triphosphate hydrolases"/>
    <property type="match status" value="1"/>
</dbReference>
<name>A0A832TH82_9CREN</name>
<proteinExistence type="predicted"/>
<dbReference type="GO" id="GO:0005524">
    <property type="term" value="F:ATP binding"/>
    <property type="evidence" value="ECO:0007669"/>
    <property type="project" value="UniProtKB-KW"/>
</dbReference>
<comment type="caution">
    <text evidence="2">The sequence shown here is derived from an EMBL/GenBank/DDBJ whole genome shotgun (WGS) entry which is preliminary data.</text>
</comment>
<dbReference type="InterPro" id="IPR051396">
    <property type="entry name" value="Bact_Antivir_Def_Nuclease"/>
</dbReference>
<dbReference type="AlphaFoldDB" id="A0A832TH82"/>
<evidence type="ECO:0000313" key="3">
    <source>
        <dbReference type="Proteomes" id="UP000646844"/>
    </source>
</evidence>
<feature type="domain" description="ATPase AAA-type core" evidence="1">
    <location>
        <begin position="24"/>
        <end position="285"/>
    </location>
</feature>
<evidence type="ECO:0000259" key="1">
    <source>
        <dbReference type="Pfam" id="PF13304"/>
    </source>
</evidence>
<dbReference type="Pfam" id="PF13304">
    <property type="entry name" value="AAA_21"/>
    <property type="match status" value="1"/>
</dbReference>
<dbReference type="Gene3D" id="3.40.50.300">
    <property type="entry name" value="P-loop containing nucleotide triphosphate hydrolases"/>
    <property type="match status" value="1"/>
</dbReference>
<dbReference type="PANTHER" id="PTHR43581">
    <property type="entry name" value="ATP/GTP PHOSPHATASE"/>
    <property type="match status" value="1"/>
</dbReference>
<dbReference type="Proteomes" id="UP000646844">
    <property type="component" value="Unassembled WGS sequence"/>
</dbReference>
<sequence>MINEIEIQNFRGIKYCKLESLSQINILIGRNNSGKSTILEAIYFISSLDEQYDKVRKINKIDYLTRRRLEEKTKENIKKNITSILKSGNLITFSSSINTDIFSQFFYNFNKNEKIVFNVNADNSTYSIEITYKDENHIELKTSNNVSEVFKNTVFIDDNLSISQLYDIIGELKRNKRKDKEIVKLLKEEFEVDAEGIEFSRYLGDFVLSLTLKDTSIPIDFLGDGAKLAVLISSILLYFDGKGIALIEEPEVHEHPGGIYTILDLAFKIAKEKGIQFFITTHSSDVINYSLRIAKKIDLKTQLTYLRRINGIVNSVNLTEDNVDLLKEIGIDLRVIDVL</sequence>
<dbReference type="OMA" id="VYPYYLM"/>
<keyword evidence="2" id="KW-0547">Nucleotide-binding</keyword>
<reference evidence="2" key="1">
    <citation type="journal article" date="2020" name="bioRxiv">
        <title>A rank-normalized archaeal taxonomy based on genome phylogeny resolves widespread incomplete and uneven classifications.</title>
        <authorList>
            <person name="Rinke C."/>
            <person name="Chuvochina M."/>
            <person name="Mussig A.J."/>
            <person name="Chaumeil P.-A."/>
            <person name="Waite D.W."/>
            <person name="Whitman W.B."/>
            <person name="Parks D.H."/>
            <person name="Hugenholtz P."/>
        </authorList>
    </citation>
    <scope>NUCLEOTIDE SEQUENCE</scope>
    <source>
        <strain evidence="2">UBA8838</strain>
    </source>
</reference>
<dbReference type="GeneID" id="1458033"/>
<dbReference type="InterPro" id="IPR027417">
    <property type="entry name" value="P-loop_NTPase"/>
</dbReference>
<protein>
    <submittedName>
        <fullName evidence="2">ATP-binding protein</fullName>
    </submittedName>
</protein>
<dbReference type="PANTHER" id="PTHR43581:SF4">
    <property type="entry name" value="ATP_GTP PHOSPHATASE"/>
    <property type="match status" value="1"/>
</dbReference>
<gene>
    <name evidence="2" type="ORF">HA332_09670</name>
</gene>
<keyword evidence="2" id="KW-0067">ATP-binding</keyword>
<accession>A0A832TH82</accession>